<evidence type="ECO:0000313" key="1">
    <source>
        <dbReference type="EMBL" id="GER35378.1"/>
    </source>
</evidence>
<keyword evidence="2" id="KW-1185">Reference proteome</keyword>
<comment type="caution">
    <text evidence="1">The sequence shown here is derived from an EMBL/GenBank/DDBJ whole genome shotgun (WGS) entry which is preliminary data.</text>
</comment>
<name>A0A5A7PRV0_STRAF</name>
<dbReference type="InterPro" id="IPR011992">
    <property type="entry name" value="EF-hand-dom_pair"/>
</dbReference>
<protein>
    <submittedName>
        <fullName evidence="1">Hypersensitive reaction associated Ca2+-bindingfamily protein</fullName>
    </submittedName>
</protein>
<organism evidence="1 2">
    <name type="scientific">Striga asiatica</name>
    <name type="common">Asiatic witchweed</name>
    <name type="synonym">Buchnera asiatica</name>
    <dbReference type="NCBI Taxonomy" id="4170"/>
    <lineage>
        <taxon>Eukaryota</taxon>
        <taxon>Viridiplantae</taxon>
        <taxon>Streptophyta</taxon>
        <taxon>Embryophyta</taxon>
        <taxon>Tracheophyta</taxon>
        <taxon>Spermatophyta</taxon>
        <taxon>Magnoliopsida</taxon>
        <taxon>eudicotyledons</taxon>
        <taxon>Gunneridae</taxon>
        <taxon>Pentapetalae</taxon>
        <taxon>asterids</taxon>
        <taxon>lamiids</taxon>
        <taxon>Lamiales</taxon>
        <taxon>Orobanchaceae</taxon>
        <taxon>Buchnereae</taxon>
        <taxon>Striga</taxon>
    </lineage>
</organism>
<evidence type="ECO:0000313" key="2">
    <source>
        <dbReference type="Proteomes" id="UP000325081"/>
    </source>
</evidence>
<dbReference type="OrthoDB" id="26525at2759"/>
<proteinExistence type="predicted"/>
<gene>
    <name evidence="1" type="ORF">STAS_11655</name>
</gene>
<dbReference type="Proteomes" id="UP000325081">
    <property type="component" value="Unassembled WGS sequence"/>
</dbReference>
<sequence length="131" mass="15187">MRGVGGGTLIRKIFQSKHTRLATKPHESSSFSFIQINSDELRSFYDGFLGIGRPDDEANGSMISIADSYRNGYIEYDEFQRELNRRNGNGRFYVGIIEDAFWVMDKMGIIEEAFWVMDKDIWGWGRWATKI</sequence>
<dbReference type="SUPFAM" id="SSF47473">
    <property type="entry name" value="EF-hand"/>
    <property type="match status" value="1"/>
</dbReference>
<dbReference type="AlphaFoldDB" id="A0A5A7PRV0"/>
<accession>A0A5A7PRV0</accession>
<dbReference type="EMBL" id="BKCP01004961">
    <property type="protein sequence ID" value="GER35378.1"/>
    <property type="molecule type" value="Genomic_DNA"/>
</dbReference>
<reference evidence="2" key="1">
    <citation type="journal article" date="2019" name="Curr. Biol.">
        <title>Genome Sequence of Striga asiatica Provides Insight into the Evolution of Plant Parasitism.</title>
        <authorList>
            <person name="Yoshida S."/>
            <person name="Kim S."/>
            <person name="Wafula E.K."/>
            <person name="Tanskanen J."/>
            <person name="Kim Y.M."/>
            <person name="Honaas L."/>
            <person name="Yang Z."/>
            <person name="Spallek T."/>
            <person name="Conn C.E."/>
            <person name="Ichihashi Y."/>
            <person name="Cheong K."/>
            <person name="Cui S."/>
            <person name="Der J.P."/>
            <person name="Gundlach H."/>
            <person name="Jiao Y."/>
            <person name="Hori C."/>
            <person name="Ishida J.K."/>
            <person name="Kasahara H."/>
            <person name="Kiba T."/>
            <person name="Kim M.S."/>
            <person name="Koo N."/>
            <person name="Laohavisit A."/>
            <person name="Lee Y.H."/>
            <person name="Lumba S."/>
            <person name="McCourt P."/>
            <person name="Mortimer J.C."/>
            <person name="Mutuku J.M."/>
            <person name="Nomura T."/>
            <person name="Sasaki-Sekimoto Y."/>
            <person name="Seto Y."/>
            <person name="Wang Y."/>
            <person name="Wakatake T."/>
            <person name="Sakakibara H."/>
            <person name="Demura T."/>
            <person name="Yamaguchi S."/>
            <person name="Yoneyama K."/>
            <person name="Manabe R.I."/>
            <person name="Nelson D.C."/>
            <person name="Schulman A.H."/>
            <person name="Timko M.P."/>
            <person name="dePamphilis C.W."/>
            <person name="Choi D."/>
            <person name="Shirasu K."/>
        </authorList>
    </citation>
    <scope>NUCLEOTIDE SEQUENCE [LARGE SCALE GENOMIC DNA]</scope>
    <source>
        <strain evidence="2">cv. UVA1</strain>
    </source>
</reference>